<feature type="domain" description="Poly(A) RNA polymerase mitochondrial-like central palm" evidence="1">
    <location>
        <begin position="15"/>
        <end position="153"/>
    </location>
</feature>
<dbReference type="InParanoid" id="K1VKT8"/>
<dbReference type="SUPFAM" id="SSF81301">
    <property type="entry name" value="Nucleotidyltransferase"/>
    <property type="match status" value="1"/>
</dbReference>
<evidence type="ECO:0000313" key="3">
    <source>
        <dbReference type="Proteomes" id="UP000006757"/>
    </source>
</evidence>
<proteinExistence type="predicted"/>
<dbReference type="InterPro" id="IPR054708">
    <property type="entry name" value="MTPAP-like_central"/>
</dbReference>
<dbReference type="GO" id="GO:0010605">
    <property type="term" value="P:negative regulation of macromolecule metabolic process"/>
    <property type="evidence" value="ECO:0007669"/>
    <property type="project" value="UniProtKB-ARBA"/>
</dbReference>
<accession>K1VKT8</accession>
<evidence type="ECO:0000313" key="2">
    <source>
        <dbReference type="EMBL" id="EKD01371.1"/>
    </source>
</evidence>
<dbReference type="OMA" id="TICKRRV"/>
<gene>
    <name evidence="2" type="ORF">A1Q2_04318</name>
</gene>
<dbReference type="EMBL" id="AMBO01000318">
    <property type="protein sequence ID" value="EKD01371.1"/>
    <property type="molecule type" value="Genomic_DNA"/>
</dbReference>
<dbReference type="Pfam" id="PF22600">
    <property type="entry name" value="MTPAP-like_central"/>
    <property type="match status" value="1"/>
</dbReference>
<dbReference type="Gene3D" id="3.30.460.10">
    <property type="entry name" value="Beta Polymerase, domain 2"/>
    <property type="match status" value="1"/>
</dbReference>
<dbReference type="Proteomes" id="UP000006757">
    <property type="component" value="Unassembled WGS sequence"/>
</dbReference>
<dbReference type="eggNOG" id="KOG2277">
    <property type="taxonomic scope" value="Eukaryota"/>
</dbReference>
<dbReference type="CDD" id="cd05402">
    <property type="entry name" value="NT_PAP_TUTase"/>
    <property type="match status" value="1"/>
</dbReference>
<dbReference type="SUPFAM" id="SSF81631">
    <property type="entry name" value="PAP/OAS1 substrate-binding domain"/>
    <property type="match status" value="1"/>
</dbReference>
<protein>
    <recommendedName>
        <fullName evidence="1">Poly(A) RNA polymerase mitochondrial-like central palm domain-containing protein</fullName>
    </recommendedName>
</protein>
<name>K1VKT8_TRIAC</name>
<organism evidence="2 3">
    <name type="scientific">Trichosporon asahii var. asahii (strain CBS 8904)</name>
    <name type="common">Yeast</name>
    <dbReference type="NCBI Taxonomy" id="1220162"/>
    <lineage>
        <taxon>Eukaryota</taxon>
        <taxon>Fungi</taxon>
        <taxon>Dikarya</taxon>
        <taxon>Basidiomycota</taxon>
        <taxon>Agaricomycotina</taxon>
        <taxon>Tremellomycetes</taxon>
        <taxon>Trichosporonales</taxon>
        <taxon>Trichosporonaceae</taxon>
        <taxon>Trichosporon</taxon>
    </lineage>
</organism>
<dbReference type="GO" id="GO:0031123">
    <property type="term" value="P:RNA 3'-end processing"/>
    <property type="evidence" value="ECO:0007669"/>
    <property type="project" value="TreeGrafter"/>
</dbReference>
<comment type="caution">
    <text evidence="2">The sequence shown here is derived from an EMBL/GenBank/DDBJ whole genome shotgun (WGS) entry which is preliminary data.</text>
</comment>
<dbReference type="Gene3D" id="1.10.1410.10">
    <property type="match status" value="1"/>
</dbReference>
<reference evidence="2 3" key="1">
    <citation type="journal article" date="2012" name="Eukaryot. Cell">
        <title>Genome sequence of the Trichosporon asahii environmental strain CBS 8904.</title>
        <authorList>
            <person name="Yang R.Y."/>
            <person name="Li H.T."/>
            <person name="Zhu H."/>
            <person name="Zhou G.P."/>
            <person name="Wang M."/>
            <person name="Wang L."/>
        </authorList>
    </citation>
    <scope>NUCLEOTIDE SEQUENCE [LARGE SCALE GENOMIC DNA]</scope>
    <source>
        <strain evidence="2 3">CBS 8904</strain>
    </source>
</reference>
<evidence type="ECO:0000259" key="1">
    <source>
        <dbReference type="Pfam" id="PF22600"/>
    </source>
</evidence>
<dbReference type="PANTHER" id="PTHR12271:SF40">
    <property type="entry name" value="POLY(A) RNA POLYMERASE GLD2"/>
    <property type="match status" value="1"/>
</dbReference>
<dbReference type="PANTHER" id="PTHR12271">
    <property type="entry name" value="POLY A POLYMERASE CID PAP -RELATED"/>
    <property type="match status" value="1"/>
</dbReference>
<dbReference type="InterPro" id="IPR043519">
    <property type="entry name" value="NT_sf"/>
</dbReference>
<dbReference type="OrthoDB" id="407432at2759"/>
<dbReference type="HOGENOM" id="CLU_033943_0_1_1"/>
<dbReference type="STRING" id="1220162.K1VKT8"/>
<dbReference type="AlphaFoldDB" id="K1VKT8"/>
<keyword evidence="3" id="KW-1185">Reference proteome</keyword>
<dbReference type="FunCoup" id="K1VKT8">
    <property type="interactions" value="118"/>
</dbReference>
<sequence length="277" mass="31087">MHPGVLHRRFLSDLSTSLFSFVLPLLPTSEELTIKEEVRTLIEKLIKTIEPSARLLSFGSSCNSFGLRNSDMDLVVLIDDPDAGLDPSLFVSMIGDLLERETNFDVKPLPKARIPIIKLNLAASPGLPFGIACDIGIENRLAIENTRLLLTYATIDPARVRVPCRLVSLQIADLELTSDGITLMVLYFLVHVKQPPVLPNLQRIAPVRPITEEEMMLEGRNVYFFDDVEMLRQEWSSVNFESVGELLIDFFRYFSHDFQFNTILAAAAARRHGGECG</sequence>
<dbReference type="GO" id="GO:0016779">
    <property type="term" value="F:nucleotidyltransferase activity"/>
    <property type="evidence" value="ECO:0007669"/>
    <property type="project" value="UniProtKB-ARBA"/>
</dbReference>